<keyword evidence="1" id="KW-1133">Transmembrane helix</keyword>
<dbReference type="PROSITE" id="PS50112">
    <property type="entry name" value="PAS"/>
    <property type="match status" value="1"/>
</dbReference>
<protein>
    <submittedName>
        <fullName evidence="3">PAS domain S-box protein</fullName>
    </submittedName>
</protein>
<gene>
    <name evidence="3" type="ORF">FEF65_01545</name>
</gene>
<dbReference type="GO" id="GO:0006355">
    <property type="term" value="P:regulation of DNA-templated transcription"/>
    <property type="evidence" value="ECO:0007669"/>
    <property type="project" value="InterPro"/>
</dbReference>
<evidence type="ECO:0000313" key="4">
    <source>
        <dbReference type="Proteomes" id="UP000306585"/>
    </source>
</evidence>
<dbReference type="NCBIfam" id="TIGR00229">
    <property type="entry name" value="sensory_box"/>
    <property type="match status" value="1"/>
</dbReference>
<feature type="transmembrane region" description="Helical" evidence="1">
    <location>
        <begin position="47"/>
        <end position="64"/>
    </location>
</feature>
<proteinExistence type="predicted"/>
<dbReference type="EMBL" id="VBRY01000001">
    <property type="protein sequence ID" value="TLS69195.1"/>
    <property type="molecule type" value="Genomic_DNA"/>
</dbReference>
<evidence type="ECO:0000313" key="3">
    <source>
        <dbReference type="EMBL" id="TLS69195.1"/>
    </source>
</evidence>
<dbReference type="InterPro" id="IPR000014">
    <property type="entry name" value="PAS"/>
</dbReference>
<name>A0A5R9GWE0_9PROT</name>
<dbReference type="Proteomes" id="UP000306585">
    <property type="component" value="Unassembled WGS sequence"/>
</dbReference>
<evidence type="ECO:0000256" key="1">
    <source>
        <dbReference type="SAM" id="Phobius"/>
    </source>
</evidence>
<accession>A0A5R9GWE0</accession>
<dbReference type="SUPFAM" id="SSF55785">
    <property type="entry name" value="PYP-like sensor domain (PAS domain)"/>
    <property type="match status" value="1"/>
</dbReference>
<keyword evidence="1" id="KW-0472">Membrane</keyword>
<keyword evidence="1" id="KW-0812">Transmembrane</keyword>
<dbReference type="Pfam" id="PF00989">
    <property type="entry name" value="PAS"/>
    <property type="match status" value="1"/>
</dbReference>
<comment type="caution">
    <text evidence="3">The sequence shown here is derived from an EMBL/GenBank/DDBJ whole genome shotgun (WGS) entry which is preliminary data.</text>
</comment>
<dbReference type="CDD" id="cd00130">
    <property type="entry name" value="PAS"/>
    <property type="match status" value="1"/>
</dbReference>
<reference evidence="3 4" key="1">
    <citation type="journal article" date="2019" name="Appl. Environ. Microbiol.">
        <title>Environmental Evidence and Genomic Insight of Iron-oxidizing Bacteria Preference Towards More Corrosion Resistant Stainless Steel at Higher Salinities.</title>
        <authorList>
            <person name="Garrison C.E."/>
            <person name="Price K.A."/>
            <person name="Field E.K."/>
        </authorList>
    </citation>
    <scope>NUCLEOTIDE SEQUENCE [LARGE SCALE GENOMIC DNA]</scope>
    <source>
        <strain evidence="3 4">P3</strain>
    </source>
</reference>
<keyword evidence="4" id="KW-1185">Reference proteome</keyword>
<dbReference type="InterPro" id="IPR013767">
    <property type="entry name" value="PAS_fold"/>
</dbReference>
<dbReference type="InterPro" id="IPR035965">
    <property type="entry name" value="PAS-like_dom_sf"/>
</dbReference>
<dbReference type="SMART" id="SM00091">
    <property type="entry name" value="PAS"/>
    <property type="match status" value="1"/>
</dbReference>
<dbReference type="Gene3D" id="3.30.450.20">
    <property type="entry name" value="PAS domain"/>
    <property type="match status" value="1"/>
</dbReference>
<feature type="domain" description="PAS" evidence="2">
    <location>
        <begin position="81"/>
        <end position="152"/>
    </location>
</feature>
<sequence>MLQRYGLILLGLATGIMFWPLEALMHDFVFDKGDFISNLFSSDPDELWMRALITLAFVGFGWLSQRSLRQQHELKARLQRKRDHLGRVIDSTYDAYVAINEEGIVVGWNSSAEKMFGYLRQNAIGKDIATLMIPERFRAMHHKGMERYRENGTGTMLYRPVQMKACHRDGSEFDISMVITPLRVEEGQEFFAFIRRMDESVVQGRRVL</sequence>
<dbReference type="RefSeq" id="WP_138238101.1">
    <property type="nucleotide sequence ID" value="NZ_VBRY01000001.1"/>
</dbReference>
<evidence type="ECO:0000259" key="2">
    <source>
        <dbReference type="PROSITE" id="PS50112"/>
    </source>
</evidence>
<organism evidence="3 4">
    <name type="scientific">Mariprofundus erugo</name>
    <dbReference type="NCBI Taxonomy" id="2528639"/>
    <lineage>
        <taxon>Bacteria</taxon>
        <taxon>Pseudomonadati</taxon>
        <taxon>Pseudomonadota</taxon>
        <taxon>Candidatius Mariprofundia</taxon>
        <taxon>Mariprofundales</taxon>
        <taxon>Mariprofundaceae</taxon>
        <taxon>Mariprofundus</taxon>
    </lineage>
</organism>
<dbReference type="AlphaFoldDB" id="A0A5R9GWE0"/>